<dbReference type="Proteomes" id="UP001149165">
    <property type="component" value="Unassembled WGS sequence"/>
</dbReference>
<reference evidence="6" key="2">
    <citation type="journal article" date="2023" name="IMA Fungus">
        <title>Comparative genomic study of the Penicillium genus elucidates a diverse pangenome and 15 lateral gene transfer events.</title>
        <authorList>
            <person name="Petersen C."/>
            <person name="Sorensen T."/>
            <person name="Nielsen M.R."/>
            <person name="Sondergaard T.E."/>
            <person name="Sorensen J.L."/>
            <person name="Fitzpatrick D.A."/>
            <person name="Frisvad J.C."/>
            <person name="Nielsen K.L."/>
        </authorList>
    </citation>
    <scope>NUCLEOTIDE SEQUENCE</scope>
    <source>
        <strain evidence="6">IBT 30069</strain>
    </source>
</reference>
<dbReference type="AlphaFoldDB" id="A0A9W9FV30"/>
<name>A0A9W9FV30_9EURO</name>
<comment type="similarity">
    <text evidence="1">Belongs to the universal ribosomal protein uL23 family.</text>
</comment>
<proteinExistence type="inferred from homology"/>
<evidence type="ECO:0000256" key="1">
    <source>
        <dbReference type="ARBA" id="ARBA00006700"/>
    </source>
</evidence>
<dbReference type="OrthoDB" id="275582at2759"/>
<protein>
    <recommendedName>
        <fullName evidence="4">Large ribosomal subunit protein uL23m</fullName>
    </recommendedName>
</protein>
<evidence type="ECO:0000256" key="5">
    <source>
        <dbReference type="SAM" id="MobiDB-lite"/>
    </source>
</evidence>
<dbReference type="PANTHER" id="PTHR12059">
    <property type="entry name" value="RIBOSOMAL PROTEIN L23-RELATED"/>
    <property type="match status" value="1"/>
</dbReference>
<dbReference type="Pfam" id="PF00276">
    <property type="entry name" value="Ribosomal_L23"/>
    <property type="match status" value="1"/>
</dbReference>
<dbReference type="SUPFAM" id="SSF54189">
    <property type="entry name" value="Ribosomal proteins S24e, L23 and L15e"/>
    <property type="match status" value="1"/>
</dbReference>
<comment type="caution">
    <text evidence="6">The sequence shown here is derived from an EMBL/GenBank/DDBJ whole genome shotgun (WGS) entry which is preliminary data.</text>
</comment>
<dbReference type="InterPro" id="IPR012678">
    <property type="entry name" value="Ribosomal_uL23/eL15/eS24_sf"/>
</dbReference>
<dbReference type="GO" id="GO:0005762">
    <property type="term" value="C:mitochondrial large ribosomal subunit"/>
    <property type="evidence" value="ECO:0007669"/>
    <property type="project" value="TreeGrafter"/>
</dbReference>
<keyword evidence="7" id="KW-1185">Reference proteome</keyword>
<dbReference type="EMBL" id="JAPQKH010000003">
    <property type="protein sequence ID" value="KAJ5107006.1"/>
    <property type="molecule type" value="Genomic_DNA"/>
</dbReference>
<dbReference type="GO" id="GO:0032543">
    <property type="term" value="P:mitochondrial translation"/>
    <property type="evidence" value="ECO:0007669"/>
    <property type="project" value="TreeGrafter"/>
</dbReference>
<accession>A0A9W9FV30</accession>
<dbReference type="PANTHER" id="PTHR12059:SF5">
    <property type="entry name" value="LARGE RIBOSOMAL SUBUNIT PROTEIN UL23M"/>
    <property type="match status" value="1"/>
</dbReference>
<sequence length="206" mass="23929">MVRKAYGVAKEATKLARSSQFAQRKEVHLPSFTIALARTPYLSPRYAQFHVPLNFNKLDLRDYLKNLYNVEVLKIRSYIEQQPITRVRRDGRSLGPWRRPQSKKRMTVELKEPFSWPEPPTDLSKWEKDAWNAANKAQREANNASAQKPHSAEEPDKELRKAFEKHAKGLKNHKETWQPTWKVLGLDFAHKEFANARGPGSKGRPM</sequence>
<gene>
    <name evidence="6" type="ORF">N7456_003681</name>
</gene>
<dbReference type="InterPro" id="IPR012677">
    <property type="entry name" value="Nucleotide-bd_a/b_plait_sf"/>
</dbReference>
<dbReference type="GO" id="GO:0003735">
    <property type="term" value="F:structural constituent of ribosome"/>
    <property type="evidence" value="ECO:0007669"/>
    <property type="project" value="InterPro"/>
</dbReference>
<organism evidence="6 7">
    <name type="scientific">Penicillium angulare</name>
    <dbReference type="NCBI Taxonomy" id="116970"/>
    <lineage>
        <taxon>Eukaryota</taxon>
        <taxon>Fungi</taxon>
        <taxon>Dikarya</taxon>
        <taxon>Ascomycota</taxon>
        <taxon>Pezizomycotina</taxon>
        <taxon>Eurotiomycetes</taxon>
        <taxon>Eurotiomycetidae</taxon>
        <taxon>Eurotiales</taxon>
        <taxon>Aspergillaceae</taxon>
        <taxon>Penicillium</taxon>
    </lineage>
</organism>
<feature type="region of interest" description="Disordered" evidence="5">
    <location>
        <begin position="134"/>
        <end position="174"/>
    </location>
</feature>
<feature type="compositionally biased region" description="Basic and acidic residues" evidence="5">
    <location>
        <begin position="150"/>
        <end position="174"/>
    </location>
</feature>
<evidence type="ECO:0000313" key="7">
    <source>
        <dbReference type="Proteomes" id="UP001149165"/>
    </source>
</evidence>
<dbReference type="InterPro" id="IPR013025">
    <property type="entry name" value="Ribosomal_uL23-like"/>
</dbReference>
<evidence type="ECO:0000313" key="6">
    <source>
        <dbReference type="EMBL" id="KAJ5107006.1"/>
    </source>
</evidence>
<reference evidence="6" key="1">
    <citation type="submission" date="2022-11" db="EMBL/GenBank/DDBJ databases">
        <authorList>
            <person name="Petersen C."/>
        </authorList>
    </citation>
    <scope>NUCLEOTIDE SEQUENCE</scope>
    <source>
        <strain evidence="6">IBT 30069</strain>
    </source>
</reference>
<keyword evidence="2 6" id="KW-0689">Ribosomal protein</keyword>
<dbReference type="Gene3D" id="3.30.70.330">
    <property type="match status" value="1"/>
</dbReference>
<evidence type="ECO:0000256" key="4">
    <source>
        <dbReference type="ARBA" id="ARBA00039977"/>
    </source>
</evidence>
<evidence type="ECO:0000256" key="3">
    <source>
        <dbReference type="ARBA" id="ARBA00023274"/>
    </source>
</evidence>
<keyword evidence="3" id="KW-0687">Ribonucleoprotein</keyword>
<evidence type="ECO:0000256" key="2">
    <source>
        <dbReference type="ARBA" id="ARBA00022980"/>
    </source>
</evidence>